<sequence length="114" mass="11228">MKNYLQSGDAITVPAPADVKSGNGVVVGALFGIAATDAASGADVVLSTTGVYTLPKVSAQAWTRGVPVFWDAENGVATTAADDGGTPATDFLAIGHAVAPAANPSATGDVRLSI</sequence>
<dbReference type="PIRSF" id="PIRSF030771">
    <property type="entry name" value="UCP030771"/>
    <property type="match status" value="1"/>
</dbReference>
<comment type="caution">
    <text evidence="1">The sequence shown here is derived from an EMBL/GenBank/DDBJ whole genome shotgun (WGS) entry which is preliminary data.</text>
</comment>
<dbReference type="Proteomes" id="UP000248134">
    <property type="component" value="Unassembled WGS sequence"/>
</dbReference>
<organism evidence="1 2">
    <name type="scientific">Rhodopseudomonas palustris</name>
    <dbReference type="NCBI Taxonomy" id="1076"/>
    <lineage>
        <taxon>Bacteria</taxon>
        <taxon>Pseudomonadati</taxon>
        <taxon>Pseudomonadota</taxon>
        <taxon>Alphaproteobacteria</taxon>
        <taxon>Hyphomicrobiales</taxon>
        <taxon>Nitrobacteraceae</taxon>
        <taxon>Rhodopseudomonas</taxon>
    </lineage>
</organism>
<reference evidence="1 2" key="1">
    <citation type="submission" date="2018-06" db="EMBL/GenBank/DDBJ databases">
        <title>Draft Whole-Genome Sequence of the purple photosynthetic bacterium Rhodospeudomonas palustris XCP.</title>
        <authorList>
            <person name="Rayyan A."/>
            <person name="Meyer T.E."/>
            <person name="Kyndt J.A."/>
        </authorList>
    </citation>
    <scope>NUCLEOTIDE SEQUENCE [LARGE SCALE GENOMIC DNA]</scope>
    <source>
        <strain evidence="1 2">XCP</strain>
    </source>
</reference>
<evidence type="ECO:0000313" key="2">
    <source>
        <dbReference type="Proteomes" id="UP000248134"/>
    </source>
</evidence>
<dbReference type="InterPro" id="IPR011231">
    <property type="entry name" value="Phage_VT1-Sakai_H0018"/>
</dbReference>
<evidence type="ECO:0008006" key="3">
    <source>
        <dbReference type="Google" id="ProtNLM"/>
    </source>
</evidence>
<dbReference type="EMBL" id="QKQS01000012">
    <property type="protein sequence ID" value="PZA12756.1"/>
    <property type="molecule type" value="Genomic_DNA"/>
</dbReference>
<dbReference type="AlphaFoldDB" id="A0A323UNW2"/>
<dbReference type="Pfam" id="PF09956">
    <property type="entry name" value="Phage_cement_2"/>
    <property type="match status" value="1"/>
</dbReference>
<dbReference type="OrthoDB" id="5365964at2"/>
<name>A0A323UNW2_RHOPL</name>
<evidence type="ECO:0000313" key="1">
    <source>
        <dbReference type="EMBL" id="PZA12756.1"/>
    </source>
</evidence>
<dbReference type="RefSeq" id="WP_110785412.1">
    <property type="nucleotide sequence ID" value="NZ_QKQS01000012.1"/>
</dbReference>
<gene>
    <name evidence="1" type="ORF">DNX69_07650</name>
</gene>
<accession>A0A323UNW2</accession>
<proteinExistence type="predicted"/>
<protein>
    <recommendedName>
        <fullName evidence="3">DUF2190 family protein</fullName>
    </recommendedName>
</protein>